<sequence>MIELPWQAETPQKAGRRAEASAAKRENKRLHPMSGAGRIKGDYSDDDHVYEHKSVGKQFTLRGVDVASLWKSSTKTGKTPVWVVEFPDGYVATIHVSYKPRNRYESQESNQGDQV</sequence>
<feature type="region of interest" description="Disordered" evidence="1">
    <location>
        <begin position="1"/>
        <end position="45"/>
    </location>
</feature>
<evidence type="ECO:0000256" key="1">
    <source>
        <dbReference type="SAM" id="MobiDB-lite"/>
    </source>
</evidence>
<name>A0A6J7WZ68_9CAUD</name>
<evidence type="ECO:0000313" key="2">
    <source>
        <dbReference type="EMBL" id="CAB5220303.1"/>
    </source>
</evidence>
<accession>A0A6J7WZ68</accession>
<dbReference type="EMBL" id="LR798283">
    <property type="protein sequence ID" value="CAB5220303.1"/>
    <property type="molecule type" value="Genomic_DNA"/>
</dbReference>
<gene>
    <name evidence="2" type="ORF">UFOVP238_20</name>
</gene>
<protein>
    <submittedName>
        <fullName evidence="2">Uncharacterized protein</fullName>
    </submittedName>
</protein>
<reference evidence="2" key="1">
    <citation type="submission" date="2020-05" db="EMBL/GenBank/DDBJ databases">
        <authorList>
            <person name="Chiriac C."/>
            <person name="Salcher M."/>
            <person name="Ghai R."/>
            <person name="Kavagutti S V."/>
        </authorList>
    </citation>
    <scope>NUCLEOTIDE SEQUENCE</scope>
</reference>
<organism evidence="2">
    <name type="scientific">uncultured Caudovirales phage</name>
    <dbReference type="NCBI Taxonomy" id="2100421"/>
    <lineage>
        <taxon>Viruses</taxon>
        <taxon>Duplodnaviria</taxon>
        <taxon>Heunggongvirae</taxon>
        <taxon>Uroviricota</taxon>
        <taxon>Caudoviricetes</taxon>
        <taxon>Peduoviridae</taxon>
        <taxon>Maltschvirus</taxon>
        <taxon>Maltschvirus maltsch</taxon>
    </lineage>
</organism>
<feature type="compositionally biased region" description="Basic and acidic residues" evidence="1">
    <location>
        <begin position="16"/>
        <end position="25"/>
    </location>
</feature>
<proteinExistence type="predicted"/>